<organism evidence="1 2">
    <name type="scientific">Prorocentrum cordatum</name>
    <dbReference type="NCBI Taxonomy" id="2364126"/>
    <lineage>
        <taxon>Eukaryota</taxon>
        <taxon>Sar</taxon>
        <taxon>Alveolata</taxon>
        <taxon>Dinophyceae</taxon>
        <taxon>Prorocentrales</taxon>
        <taxon>Prorocentraceae</taxon>
        <taxon>Prorocentrum</taxon>
    </lineage>
</organism>
<accession>A0ABN9V0Z5</accession>
<dbReference type="EMBL" id="CAUYUJ010016533">
    <property type="protein sequence ID" value="CAK0866407.1"/>
    <property type="molecule type" value="Genomic_DNA"/>
</dbReference>
<gene>
    <name evidence="1" type="ORF">PCOR1329_LOCUS53596</name>
</gene>
<sequence length="58" mass="6067">MDDAAERDSGDDVIHRLGGLGWHSRGCEQVSELTAGSVVFGSAPLSGCQAYLAEVCIE</sequence>
<reference evidence="1" key="1">
    <citation type="submission" date="2023-10" db="EMBL/GenBank/DDBJ databases">
        <authorList>
            <person name="Chen Y."/>
            <person name="Shah S."/>
            <person name="Dougan E. K."/>
            <person name="Thang M."/>
            <person name="Chan C."/>
        </authorList>
    </citation>
    <scope>NUCLEOTIDE SEQUENCE [LARGE SCALE GENOMIC DNA]</scope>
</reference>
<evidence type="ECO:0000313" key="1">
    <source>
        <dbReference type="EMBL" id="CAK0866407.1"/>
    </source>
</evidence>
<dbReference type="Proteomes" id="UP001189429">
    <property type="component" value="Unassembled WGS sequence"/>
</dbReference>
<comment type="caution">
    <text evidence="1">The sequence shown here is derived from an EMBL/GenBank/DDBJ whole genome shotgun (WGS) entry which is preliminary data.</text>
</comment>
<evidence type="ECO:0000313" key="2">
    <source>
        <dbReference type="Proteomes" id="UP001189429"/>
    </source>
</evidence>
<protein>
    <submittedName>
        <fullName evidence="1">Uncharacterized protein</fullName>
    </submittedName>
</protein>
<keyword evidence="2" id="KW-1185">Reference proteome</keyword>
<proteinExistence type="predicted"/>
<name>A0ABN9V0Z5_9DINO</name>